<comment type="catalytic activity">
    <reaction evidence="6">
        <text>Couples ATP hydrolysis with the unwinding of duplex DNA by translocating in the 3'-5' direction.</text>
        <dbReference type="EC" id="5.6.2.4"/>
    </reaction>
</comment>
<comment type="catalytic activity">
    <reaction evidence="8">
        <text>ATP + H2O = ADP + phosphate + H(+)</text>
        <dbReference type="Rhea" id="RHEA:13065"/>
        <dbReference type="ChEBI" id="CHEBI:15377"/>
        <dbReference type="ChEBI" id="CHEBI:15378"/>
        <dbReference type="ChEBI" id="CHEBI:30616"/>
        <dbReference type="ChEBI" id="CHEBI:43474"/>
        <dbReference type="ChEBI" id="CHEBI:456216"/>
        <dbReference type="EC" id="5.6.2.4"/>
    </reaction>
</comment>
<keyword evidence="1 9" id="KW-0547">Nucleotide-binding</keyword>
<evidence type="ECO:0000256" key="2">
    <source>
        <dbReference type="ARBA" id="ARBA00022801"/>
    </source>
</evidence>
<evidence type="ECO:0000256" key="5">
    <source>
        <dbReference type="ARBA" id="ARBA00023235"/>
    </source>
</evidence>
<dbReference type="GO" id="GO:0005524">
    <property type="term" value="F:ATP binding"/>
    <property type="evidence" value="ECO:0007669"/>
    <property type="project" value="UniProtKB-UniRule"/>
</dbReference>
<dbReference type="GO" id="GO:0000724">
    <property type="term" value="P:double-strand break repair via homologous recombination"/>
    <property type="evidence" value="ECO:0007669"/>
    <property type="project" value="TreeGrafter"/>
</dbReference>
<evidence type="ECO:0000313" key="12">
    <source>
        <dbReference type="Proteomes" id="UP000007718"/>
    </source>
</evidence>
<dbReference type="PANTHER" id="PTHR11070">
    <property type="entry name" value="UVRD / RECB / PCRA DNA HELICASE FAMILY MEMBER"/>
    <property type="match status" value="1"/>
</dbReference>
<dbReference type="InterPro" id="IPR000212">
    <property type="entry name" value="DNA_helicase_UvrD/REP"/>
</dbReference>
<dbReference type="EC" id="5.6.2.4" evidence="7"/>
<evidence type="ECO:0000256" key="7">
    <source>
        <dbReference type="ARBA" id="ARBA00034808"/>
    </source>
</evidence>
<reference evidence="11 12" key="2">
    <citation type="journal article" date="2012" name="Stand. Genomic Sci.">
        <title>Complete genome sequence of the orange-red pigmented, radioresistant Deinococcus proteolyticus type strain (MRP(T)).</title>
        <authorList>
            <person name="Copeland A."/>
            <person name="Zeytun A."/>
            <person name="Yassawong M."/>
            <person name="Nolan M."/>
            <person name="Lucas S."/>
            <person name="Hammon N."/>
            <person name="Deshpande S."/>
            <person name="Cheng J.F."/>
            <person name="Han C."/>
            <person name="Tapia R."/>
            <person name="Goodwin L.A."/>
            <person name="Pitluck S."/>
            <person name="Mavromatis K."/>
            <person name="Liolios K."/>
            <person name="Pagani I."/>
            <person name="Ivanova N."/>
            <person name="Mikhailova N."/>
            <person name="Pati A."/>
            <person name="Chen A."/>
            <person name="Palaniappan K."/>
            <person name="Land M."/>
            <person name="Hauser L."/>
            <person name="Jeffries C.D."/>
            <person name="Brambilla E.M."/>
            <person name="Rohde M."/>
            <person name="Sikorski J."/>
            <person name="Pukall R."/>
            <person name="Goker M."/>
            <person name="Detter J.C."/>
            <person name="Woyke T."/>
            <person name="Bristow J."/>
            <person name="Eisen J.A."/>
            <person name="Markowitz V."/>
            <person name="Hugenholtz P."/>
            <person name="Kyrpides N.C."/>
            <person name="Klenk H.P."/>
            <person name="Lapidus A."/>
        </authorList>
    </citation>
    <scope>NUCLEOTIDE SEQUENCE [LARGE SCALE GENOMIC DNA]</scope>
    <source>
        <strain evidence="12">ATCC 35074 / DSM 20540 / JCM 6276 / NBRC 101906 / NCIMB 13154 / VKM Ac-1939 / CCM 2703 / MRP</strain>
        <plasmid evidence="12">Plasmid pDEIPR02</plasmid>
    </source>
</reference>
<dbReference type="Pfam" id="PF00580">
    <property type="entry name" value="UvrD-helicase"/>
    <property type="match status" value="1"/>
</dbReference>
<name>F0RQG6_DEIPM</name>
<dbReference type="HOGENOM" id="CLU_327271_0_0_0"/>
<dbReference type="SUPFAM" id="SSF52540">
    <property type="entry name" value="P-loop containing nucleoside triphosphate hydrolases"/>
    <property type="match status" value="1"/>
</dbReference>
<keyword evidence="2 9" id="KW-0378">Hydrolase</keyword>
<dbReference type="KEGG" id="dpt:Deipr_2401"/>
<geneLocation type="plasmid" evidence="11 12">
    <name>pDEIPR02</name>
</geneLocation>
<keyword evidence="12" id="KW-1185">Reference proteome</keyword>
<dbReference type="InterPro" id="IPR027417">
    <property type="entry name" value="P-loop_NTPase"/>
</dbReference>
<dbReference type="PANTHER" id="PTHR11070:SF30">
    <property type="entry name" value="F-BOX DNA HELICASE 1"/>
    <property type="match status" value="1"/>
</dbReference>
<gene>
    <name evidence="11" type="ordered locus">Deipr_2401</name>
</gene>
<keyword evidence="3 9" id="KW-0347">Helicase</keyword>
<dbReference type="GO" id="GO:0031297">
    <property type="term" value="P:replication fork processing"/>
    <property type="evidence" value="ECO:0007669"/>
    <property type="project" value="TreeGrafter"/>
</dbReference>
<dbReference type="GO" id="GO:0003677">
    <property type="term" value="F:DNA binding"/>
    <property type="evidence" value="ECO:0007669"/>
    <property type="project" value="InterPro"/>
</dbReference>
<evidence type="ECO:0000256" key="8">
    <source>
        <dbReference type="ARBA" id="ARBA00048988"/>
    </source>
</evidence>
<evidence type="ECO:0000313" key="11">
    <source>
        <dbReference type="EMBL" id="ADY27525.1"/>
    </source>
</evidence>
<keyword evidence="5" id="KW-0413">Isomerase</keyword>
<dbReference type="Gene3D" id="3.40.50.300">
    <property type="entry name" value="P-loop containing nucleotide triphosphate hydrolases"/>
    <property type="match status" value="2"/>
</dbReference>
<evidence type="ECO:0000256" key="6">
    <source>
        <dbReference type="ARBA" id="ARBA00034617"/>
    </source>
</evidence>
<dbReference type="EMBL" id="CP002538">
    <property type="protein sequence ID" value="ADY27525.1"/>
    <property type="molecule type" value="Genomic_DNA"/>
</dbReference>
<feature type="domain" description="UvrD-like helicase ATP-binding" evidence="10">
    <location>
        <begin position="9"/>
        <end position="287"/>
    </location>
</feature>
<keyword evidence="11" id="KW-0614">Plasmid</keyword>
<dbReference type="Gene3D" id="1.10.486.10">
    <property type="entry name" value="PCRA, domain 4"/>
    <property type="match status" value="1"/>
</dbReference>
<sequence length="879" mass="98343">MRPIPEHFTQQQRRFIELVASSRKNLVLKATAGSGKTTTVCEAAWHLDPALNTGYFVYNKHNTEDVQPRLPGHVTVQTAHAAGWRLLRPRYDVLELDDQAGLKLVNRLCERVGGVEDSAFYRRVWARVWAAARERLWVPVSEAVSLDRAQVRELLYQADAPPEMLNEPDIVNTLNWMLRSLQAESDRAFATREKPDFTDLLWWPYRHGLNLGQYHVVILDEAQDFTPLRQAFLLGLIAGERPGRFLAVGDAEQSIYQYSAADPQLFMSLGERPNTQVLPLSVSFRCPTSHVEQARAVSTFIESPPGMKAGTVEHVEAASAQYGRGDTVLCRKNAPLLALALRLLQQGVSVDVRGLNIEKRLLEYGSFLSRPFTAASLPGVLERHWVKVSAPLKSLKAQGDQDAEKRLEELRDLHACLSLLASQVLEGQEQATLGRIQSYLKRLYDGGADVLLSSVHKAKGLEWPQVTVLYPEMMPLPYGNEDEERCVAFVGLTRATETLRLAYGESAWEAGWRWGHPREGEREDLWLLERLRPEAGELPSLEVASSEVASPEAYSPQARVAAARERLREQAQQLRAWQAQQTQGEMPAALAQLLAAREQQQATQEAVRGEQTAGERPLPELVKEVMQELKVKAMSQKAAQDVGAKAAPANLVLPVPSAQDDFLRQLFGDAAVQVEGEQVRGEVQRIPLFPAQAQEGLTALEASRRRLAQRQREIMATKLIRLRAFAHLEDGDHTVPYGALRQVLENIRYGLWLERARWAAMVLRELRSRPEGAGVYLSARAFAYLERLSEAFVEHRALAYGGAEGHELVGVMGRSGLEVQRAALVSETDREIVVELEGGQRLRFTPWLDAWGDQETFLIRPLGADLTRPPVRTQLVCPA</sequence>
<evidence type="ECO:0000256" key="3">
    <source>
        <dbReference type="ARBA" id="ARBA00022806"/>
    </source>
</evidence>
<dbReference type="InterPro" id="IPR014016">
    <property type="entry name" value="UvrD-like_ATP-bd"/>
</dbReference>
<feature type="binding site" evidence="9">
    <location>
        <begin position="30"/>
        <end position="37"/>
    </location>
    <ligand>
        <name>ATP</name>
        <dbReference type="ChEBI" id="CHEBI:30616"/>
    </ligand>
</feature>
<dbReference type="RefSeq" id="WP_013615879.1">
    <property type="nucleotide sequence ID" value="NC_015162.1"/>
</dbReference>
<proteinExistence type="predicted"/>
<dbReference type="Proteomes" id="UP000007718">
    <property type="component" value="Plasmid pDEIPR02"/>
</dbReference>
<evidence type="ECO:0000256" key="9">
    <source>
        <dbReference type="PROSITE-ProRule" id="PRU00560"/>
    </source>
</evidence>
<dbReference type="PROSITE" id="PS51198">
    <property type="entry name" value="UVRD_HELICASE_ATP_BIND"/>
    <property type="match status" value="1"/>
</dbReference>
<dbReference type="AlphaFoldDB" id="F0RQG6"/>
<keyword evidence="4 9" id="KW-0067">ATP-binding</keyword>
<dbReference type="GO" id="GO:0016887">
    <property type="term" value="F:ATP hydrolysis activity"/>
    <property type="evidence" value="ECO:0007669"/>
    <property type="project" value="RHEA"/>
</dbReference>
<organism evidence="11 12">
    <name type="scientific">Deinococcus proteolyticus (strain ATCC 35074 / DSM 20540 / JCM 6276 / NBRC 101906 / NCIMB 13154 / VKM Ac-1939 / CCM 2703 / MRP)</name>
    <dbReference type="NCBI Taxonomy" id="693977"/>
    <lineage>
        <taxon>Bacteria</taxon>
        <taxon>Thermotogati</taxon>
        <taxon>Deinococcota</taxon>
        <taxon>Deinococci</taxon>
        <taxon>Deinococcales</taxon>
        <taxon>Deinococcaceae</taxon>
        <taxon>Deinococcus</taxon>
    </lineage>
</organism>
<reference evidence="12" key="1">
    <citation type="submission" date="2011-02" db="EMBL/GenBank/DDBJ databases">
        <title>The complete sequence of plasmid2 of Deinococcus proteolyticus DSM 20540.</title>
        <authorList>
            <consortium name="US DOE Joint Genome Institute (JGI-PGF)"/>
            <person name="Lucas S."/>
            <person name="Copeland A."/>
            <person name="Lapidus A."/>
            <person name="Bruce D."/>
            <person name="Goodwin L."/>
            <person name="Pitluck S."/>
            <person name="Kyrpides N."/>
            <person name="Mavromatis K."/>
            <person name="Pagani I."/>
            <person name="Ivanova N."/>
            <person name="Ovchinnikova G."/>
            <person name="Zeytun A."/>
            <person name="Detter J.C."/>
            <person name="Han C."/>
            <person name="Land M."/>
            <person name="Hauser L."/>
            <person name="Markowitz V."/>
            <person name="Cheng J.-F."/>
            <person name="Hugenholtz P."/>
            <person name="Woyke T."/>
            <person name="Wu D."/>
            <person name="Pukall R."/>
            <person name="Steenblock K."/>
            <person name="Brambilla E."/>
            <person name="Klenk H.-P."/>
            <person name="Eisen J.A."/>
        </authorList>
    </citation>
    <scope>NUCLEOTIDE SEQUENCE [LARGE SCALE GENOMIC DNA]</scope>
    <source>
        <strain evidence="12">ATCC 35074 / DSM 20540 / JCM 6276 / NBRC 101906 / NCIMB 13154 / VKM Ac-1939 / CCM 2703 / MRP</strain>
        <plasmid evidence="12">Plasmid pDEIPR02</plasmid>
    </source>
</reference>
<evidence type="ECO:0000256" key="1">
    <source>
        <dbReference type="ARBA" id="ARBA00022741"/>
    </source>
</evidence>
<dbReference type="Pfam" id="PF13361">
    <property type="entry name" value="UvrD_C"/>
    <property type="match status" value="1"/>
</dbReference>
<accession>F0RQG6</accession>
<dbReference type="InterPro" id="IPR014017">
    <property type="entry name" value="DNA_helicase_UvrD-like_C"/>
</dbReference>
<evidence type="ECO:0000256" key="4">
    <source>
        <dbReference type="ARBA" id="ARBA00022840"/>
    </source>
</evidence>
<protein>
    <recommendedName>
        <fullName evidence="7">DNA 3'-5' helicase</fullName>
        <ecNumber evidence="7">5.6.2.4</ecNumber>
    </recommendedName>
</protein>
<dbReference type="GO" id="GO:0043138">
    <property type="term" value="F:3'-5' DNA helicase activity"/>
    <property type="evidence" value="ECO:0007669"/>
    <property type="project" value="UniProtKB-EC"/>
</dbReference>
<evidence type="ECO:0000259" key="10">
    <source>
        <dbReference type="PROSITE" id="PS51198"/>
    </source>
</evidence>